<evidence type="ECO:0000313" key="2">
    <source>
        <dbReference type="Proteomes" id="UP000306791"/>
    </source>
</evidence>
<dbReference type="RefSeq" id="WP_138233744.1">
    <property type="nucleotide sequence ID" value="NZ_CP185860.1"/>
</dbReference>
<dbReference type="EMBL" id="VANI01000001">
    <property type="protein sequence ID" value="TLM79856.1"/>
    <property type="molecule type" value="Genomic_DNA"/>
</dbReference>
<keyword evidence="2" id="KW-1185">Reference proteome</keyword>
<reference evidence="1 2" key="1">
    <citation type="submission" date="2019-05" db="EMBL/GenBank/DDBJ databases">
        <title>Microbulbifer harenosus sp. nov., an alginate-degrading bacterium isolated from coastal sand.</title>
        <authorList>
            <person name="Huang H."/>
            <person name="Mo K."/>
            <person name="Bao S."/>
        </authorList>
    </citation>
    <scope>NUCLEOTIDE SEQUENCE [LARGE SCALE GENOMIC DNA]</scope>
    <source>
        <strain evidence="1 2">HB161719</strain>
    </source>
</reference>
<organism evidence="1 2">
    <name type="scientific">Microbulbifer harenosus</name>
    <dbReference type="NCBI Taxonomy" id="2576840"/>
    <lineage>
        <taxon>Bacteria</taxon>
        <taxon>Pseudomonadati</taxon>
        <taxon>Pseudomonadota</taxon>
        <taxon>Gammaproteobacteria</taxon>
        <taxon>Cellvibrionales</taxon>
        <taxon>Microbulbiferaceae</taxon>
        <taxon>Microbulbifer</taxon>
    </lineage>
</organism>
<protein>
    <submittedName>
        <fullName evidence="1">Uncharacterized protein</fullName>
    </submittedName>
</protein>
<proteinExistence type="predicted"/>
<name>A0ABY2UPH7_9GAMM</name>
<comment type="caution">
    <text evidence="1">The sequence shown here is derived from an EMBL/GenBank/DDBJ whole genome shotgun (WGS) entry which is preliminary data.</text>
</comment>
<accession>A0ABY2UPH7</accession>
<evidence type="ECO:0000313" key="1">
    <source>
        <dbReference type="EMBL" id="TLM79856.1"/>
    </source>
</evidence>
<gene>
    <name evidence="1" type="ORF">FDY93_00275</name>
</gene>
<sequence length="67" mass="7872">MTLILAAQSSLASRLQNLHKLYRDRDSLDYGRELDMAATYYITENIDLRARHTRRDADEYSCATDRF</sequence>
<dbReference type="Proteomes" id="UP000306791">
    <property type="component" value="Unassembled WGS sequence"/>
</dbReference>